<dbReference type="AlphaFoldDB" id="A0A6L6J1A3"/>
<sequence length="221" mass="23545">MGGGALESPFHDALDDPGLSLIETVLWDGAACPLLDGHLARLSAGAARLGWHVDPEKARAALQGPAGQPARLRLLLDRSGGLTLQSAPLPAPIPLWRLGLSDMRLRSDDPWLSVKSTRRPAYDAAREAMPADCDELVLLNEHDQVCDGTITTLFFDRGDGLCTPPLSCGLLPGVLRASMLARGACREEILPGAALPQVRLWVGNALRGLSPAIWIGDRSLN</sequence>
<name>A0A6L6J1A3_9RHOB</name>
<dbReference type="GO" id="GO:0008483">
    <property type="term" value="F:transaminase activity"/>
    <property type="evidence" value="ECO:0007669"/>
    <property type="project" value="UniProtKB-KW"/>
</dbReference>
<reference evidence="2 3" key="1">
    <citation type="submission" date="2019-11" db="EMBL/GenBank/DDBJ databases">
        <authorList>
            <person name="Dong K."/>
        </authorList>
    </citation>
    <scope>NUCLEOTIDE SEQUENCE [LARGE SCALE GENOMIC DNA]</scope>
    <source>
        <strain evidence="2 3">DK608</strain>
    </source>
</reference>
<dbReference type="SUPFAM" id="SSF56752">
    <property type="entry name" value="D-aminoacid aminotransferase-like PLP-dependent enzymes"/>
    <property type="match status" value="1"/>
</dbReference>
<keyword evidence="2" id="KW-0808">Transferase</keyword>
<dbReference type="NCBIfam" id="NF005729">
    <property type="entry name" value="PRK07546.1-3"/>
    <property type="match status" value="1"/>
</dbReference>
<dbReference type="Pfam" id="PF01063">
    <property type="entry name" value="Aminotran_4"/>
    <property type="match status" value="1"/>
</dbReference>
<evidence type="ECO:0000313" key="2">
    <source>
        <dbReference type="EMBL" id="MTH65588.1"/>
    </source>
</evidence>
<comment type="caution">
    <text evidence="2">The sequence shown here is derived from an EMBL/GenBank/DDBJ whole genome shotgun (WGS) entry which is preliminary data.</text>
</comment>
<dbReference type="InterPro" id="IPR001544">
    <property type="entry name" value="Aminotrans_IV"/>
</dbReference>
<dbReference type="InterPro" id="IPR043131">
    <property type="entry name" value="BCAT-like_N"/>
</dbReference>
<keyword evidence="3" id="KW-1185">Reference proteome</keyword>
<keyword evidence="2" id="KW-0032">Aminotransferase</keyword>
<proteinExistence type="predicted"/>
<protein>
    <recommendedName>
        <fullName evidence="1">Probable branched-chain-amino-acid aminotransferase</fullName>
    </recommendedName>
</protein>
<dbReference type="InterPro" id="IPR036038">
    <property type="entry name" value="Aminotransferase-like"/>
</dbReference>
<dbReference type="Gene3D" id="3.20.10.10">
    <property type="entry name" value="D-amino Acid Aminotransferase, subunit A, domain 2"/>
    <property type="match status" value="1"/>
</dbReference>
<dbReference type="Gene3D" id="3.30.470.10">
    <property type="match status" value="1"/>
</dbReference>
<evidence type="ECO:0000313" key="3">
    <source>
        <dbReference type="Proteomes" id="UP000478740"/>
    </source>
</evidence>
<dbReference type="InterPro" id="IPR043132">
    <property type="entry name" value="BCAT-like_C"/>
</dbReference>
<dbReference type="Proteomes" id="UP000478740">
    <property type="component" value="Unassembled WGS sequence"/>
</dbReference>
<evidence type="ECO:0000256" key="1">
    <source>
        <dbReference type="ARBA" id="ARBA00014472"/>
    </source>
</evidence>
<gene>
    <name evidence="2" type="ORF">GL284_15040</name>
</gene>
<dbReference type="EMBL" id="WMII01000014">
    <property type="protein sequence ID" value="MTH65588.1"/>
    <property type="molecule type" value="Genomic_DNA"/>
</dbReference>
<organism evidence="2 3">
    <name type="scientific">Paracoccus shanxieyensis</name>
    <dbReference type="NCBI Taxonomy" id="2675752"/>
    <lineage>
        <taxon>Bacteria</taxon>
        <taxon>Pseudomonadati</taxon>
        <taxon>Pseudomonadota</taxon>
        <taxon>Alphaproteobacteria</taxon>
        <taxon>Rhodobacterales</taxon>
        <taxon>Paracoccaceae</taxon>
        <taxon>Paracoccus</taxon>
    </lineage>
</organism>
<accession>A0A6L6J1A3</accession>